<dbReference type="Proteomes" id="UP000765509">
    <property type="component" value="Unassembled WGS sequence"/>
</dbReference>
<name>A0A9Q3BV20_9BASI</name>
<evidence type="ECO:0000313" key="1">
    <source>
        <dbReference type="EMBL" id="MBW0471336.1"/>
    </source>
</evidence>
<evidence type="ECO:0008006" key="3">
    <source>
        <dbReference type="Google" id="ProtNLM"/>
    </source>
</evidence>
<dbReference type="EMBL" id="AVOT02002728">
    <property type="protein sequence ID" value="MBW0471336.1"/>
    <property type="molecule type" value="Genomic_DNA"/>
</dbReference>
<organism evidence="1 2">
    <name type="scientific">Austropuccinia psidii MF-1</name>
    <dbReference type="NCBI Taxonomy" id="1389203"/>
    <lineage>
        <taxon>Eukaryota</taxon>
        <taxon>Fungi</taxon>
        <taxon>Dikarya</taxon>
        <taxon>Basidiomycota</taxon>
        <taxon>Pucciniomycotina</taxon>
        <taxon>Pucciniomycetes</taxon>
        <taxon>Pucciniales</taxon>
        <taxon>Sphaerophragmiaceae</taxon>
        <taxon>Austropuccinia</taxon>
    </lineage>
</organism>
<dbReference type="OrthoDB" id="8063676at2759"/>
<dbReference type="AlphaFoldDB" id="A0A9Q3BV20"/>
<keyword evidence="2" id="KW-1185">Reference proteome</keyword>
<evidence type="ECO:0000313" key="2">
    <source>
        <dbReference type="Proteomes" id="UP000765509"/>
    </source>
</evidence>
<accession>A0A9Q3BV20</accession>
<protein>
    <recommendedName>
        <fullName evidence="3">Retrotransposon Copia-like N-terminal domain-containing protein</fullName>
    </recommendedName>
</protein>
<reference evidence="1" key="1">
    <citation type="submission" date="2021-03" db="EMBL/GenBank/DDBJ databases">
        <title>Draft genome sequence of rust myrtle Austropuccinia psidii MF-1, a brazilian biotype.</title>
        <authorList>
            <person name="Quecine M.C."/>
            <person name="Pachon D.M.R."/>
            <person name="Bonatelli M.L."/>
            <person name="Correr F.H."/>
            <person name="Franceschini L.M."/>
            <person name="Leite T.F."/>
            <person name="Margarido G.R.A."/>
            <person name="Almeida C.A."/>
            <person name="Ferrarezi J.A."/>
            <person name="Labate C.A."/>
        </authorList>
    </citation>
    <scope>NUCLEOTIDE SEQUENCE</scope>
    <source>
        <strain evidence="1">MF-1</strain>
    </source>
</reference>
<comment type="caution">
    <text evidence="1">The sequence shown here is derived from an EMBL/GenBank/DDBJ whole genome shotgun (WGS) entry which is preliminary data.</text>
</comment>
<gene>
    <name evidence="1" type="ORF">O181_011051</name>
</gene>
<proteinExistence type="predicted"/>
<sequence length="256" mass="29014">MPLRSGKSYSKNSDSSSDIIETELLPDCDITIPSSSDSHYFNLNSPMEQINHTDNKQNVPTSSISVSPALHAFIKNPSKFTTSVPRLKLDGSNFYDWSQAIDSVLMYIFHKVAFTDNLDSFDAPVDVMGALCFFLQHTISPNLIEMIQQTLCPKEAFQILKNNFMKSSRLVQLDLISELIDIPKHNKPMTISDYFSKTFIIFNQLKRTGLHLPDKLQGLFLKVLVPPPSGMSRASWFHSISSEIERLKTKKPRDIQ</sequence>